<dbReference type="SUPFAM" id="SSF47090">
    <property type="entry name" value="PGBD-like"/>
    <property type="match status" value="1"/>
</dbReference>
<protein>
    <recommendedName>
        <fullName evidence="1">Peptidoglycan binding-like domain-containing protein</fullName>
    </recommendedName>
</protein>
<dbReference type="Gene3D" id="1.10.101.10">
    <property type="entry name" value="PGBD-like superfamily/PGBD"/>
    <property type="match status" value="1"/>
</dbReference>
<sequence>MTTLRQGSRGADVRRLQEALNRTLRPGPGLVIDGDYGPFTRMAVRRLQAANWLVEDGEAGLCTQNLVFGREVREPILHPVALIPQPMPALCWAAATAMITRSTVPAVVARTPGELVAEDGGLRSFADTDEAMTADALFASAHGLVLQRPATAWTVCAMRTALESGLLMFDLRWGAKGHAAGGPGHMVVVAGIRGEGDAGTTLRIFDPWPPNKGARCSVNHASWSRHTAGNICRVFLHA</sequence>
<gene>
    <name evidence="2" type="ORF">J2W31_006766</name>
</gene>
<dbReference type="InterPro" id="IPR022118">
    <property type="entry name" value="Peptidase_C70_AvrRpt2"/>
</dbReference>
<dbReference type="InterPro" id="IPR036366">
    <property type="entry name" value="PGBDSf"/>
</dbReference>
<dbReference type="Pfam" id="PF12385">
    <property type="entry name" value="Peptidase_C70"/>
    <property type="match status" value="1"/>
</dbReference>
<dbReference type="InterPro" id="IPR002477">
    <property type="entry name" value="Peptidoglycan-bd-like"/>
</dbReference>
<dbReference type="EMBL" id="JAUSRD010000031">
    <property type="protein sequence ID" value="MDP9897619.1"/>
    <property type="molecule type" value="Genomic_DNA"/>
</dbReference>
<dbReference type="InterPro" id="IPR036365">
    <property type="entry name" value="PGBD-like_sf"/>
</dbReference>
<evidence type="ECO:0000313" key="2">
    <source>
        <dbReference type="EMBL" id="MDP9897619.1"/>
    </source>
</evidence>
<evidence type="ECO:0000259" key="1">
    <source>
        <dbReference type="Pfam" id="PF01471"/>
    </source>
</evidence>
<proteinExistence type="predicted"/>
<accession>A0AAW8DBC9</accession>
<reference evidence="2" key="1">
    <citation type="submission" date="2023-07" db="EMBL/GenBank/DDBJ databases">
        <title>Sorghum-associated microbial communities from plants grown in Nebraska, USA.</title>
        <authorList>
            <person name="Schachtman D."/>
        </authorList>
    </citation>
    <scope>NUCLEOTIDE SEQUENCE</scope>
    <source>
        <strain evidence="2">DS3754</strain>
    </source>
</reference>
<evidence type="ECO:0000313" key="3">
    <source>
        <dbReference type="Proteomes" id="UP001242045"/>
    </source>
</evidence>
<name>A0AAW8DBC9_9BURK</name>
<dbReference type="RefSeq" id="WP_307687488.1">
    <property type="nucleotide sequence ID" value="NZ_JAUSRD010000031.1"/>
</dbReference>
<comment type="caution">
    <text evidence="2">The sequence shown here is derived from an EMBL/GenBank/DDBJ whole genome shotgun (WGS) entry which is preliminary data.</text>
</comment>
<dbReference type="AlphaFoldDB" id="A0AAW8DBC9"/>
<dbReference type="Pfam" id="PF01471">
    <property type="entry name" value="PG_binding_1"/>
    <property type="match status" value="1"/>
</dbReference>
<dbReference type="Proteomes" id="UP001242045">
    <property type="component" value="Unassembled WGS sequence"/>
</dbReference>
<organism evidence="2 3">
    <name type="scientific">Variovorax boronicumulans</name>
    <dbReference type="NCBI Taxonomy" id="436515"/>
    <lineage>
        <taxon>Bacteria</taxon>
        <taxon>Pseudomonadati</taxon>
        <taxon>Pseudomonadota</taxon>
        <taxon>Betaproteobacteria</taxon>
        <taxon>Burkholderiales</taxon>
        <taxon>Comamonadaceae</taxon>
        <taxon>Variovorax</taxon>
    </lineage>
</organism>
<feature type="domain" description="Peptidoglycan binding-like" evidence="1">
    <location>
        <begin position="9"/>
        <end position="61"/>
    </location>
</feature>